<dbReference type="AlphaFoldDB" id="A0AAU7Q7Y7"/>
<accession>A0AAU7Q7Y7</accession>
<organism evidence="1">
    <name type="scientific">Acerihabitans sp. KWT182</name>
    <dbReference type="NCBI Taxonomy" id="3157919"/>
    <lineage>
        <taxon>Bacteria</taxon>
        <taxon>Pseudomonadati</taxon>
        <taxon>Pseudomonadota</taxon>
        <taxon>Gammaproteobacteria</taxon>
        <taxon>Enterobacterales</taxon>
        <taxon>Pectobacteriaceae</taxon>
        <taxon>Acerihabitans</taxon>
    </lineage>
</organism>
<gene>
    <name evidence="1" type="ORF">ABK905_22295</name>
</gene>
<evidence type="ECO:0000313" key="1">
    <source>
        <dbReference type="EMBL" id="XBS69168.1"/>
    </source>
</evidence>
<reference evidence="1" key="1">
    <citation type="submission" date="2024-06" db="EMBL/GenBank/DDBJ databases">
        <authorList>
            <person name="Coelho C."/>
            <person name="Bento M."/>
            <person name="Garcia E."/>
            <person name="Camelo A."/>
            <person name="Brandao I."/>
            <person name="Espirito Santo C."/>
            <person name="Trovao J."/>
            <person name="Verissimo A."/>
            <person name="Costa J."/>
            <person name="Tiago I."/>
        </authorList>
    </citation>
    <scope>NUCLEOTIDE SEQUENCE</scope>
    <source>
        <strain evidence="1">KWT182</strain>
    </source>
</reference>
<name>A0AAU7Q7Y7_9GAMM</name>
<dbReference type="EMBL" id="CP157947">
    <property type="protein sequence ID" value="XBS69168.1"/>
    <property type="molecule type" value="Genomic_DNA"/>
</dbReference>
<protein>
    <submittedName>
        <fullName evidence="1">Uncharacterized protein</fullName>
    </submittedName>
</protein>
<proteinExistence type="predicted"/>
<sequence length="101" mass="11957">MVKPGFIRHPWSNQQGDPIWVTSAIQRIENEAMRGCGLYYEIYHHRVICQLLHLLNTMNANDRLLIKQEAAKRGFNLDKTSVEENHQNYQETLTEIRNNEY</sequence>